<feature type="domain" description="Partial AB-hydrolase lipase" evidence="8">
    <location>
        <begin position="67"/>
        <end position="122"/>
    </location>
</feature>
<dbReference type="EMBL" id="WJBH02000001">
    <property type="protein sequence ID" value="KAI9564544.1"/>
    <property type="molecule type" value="Genomic_DNA"/>
</dbReference>
<dbReference type="AlphaFoldDB" id="A0AAD5L0Z5"/>
<dbReference type="GO" id="GO:0016042">
    <property type="term" value="P:lipid catabolic process"/>
    <property type="evidence" value="ECO:0007669"/>
    <property type="project" value="UniProtKB-KW"/>
</dbReference>
<keyword evidence="4" id="KW-0442">Lipid degradation</keyword>
<dbReference type="PANTHER" id="PTHR11005">
    <property type="entry name" value="LYSOSOMAL ACID LIPASE-RELATED"/>
    <property type="match status" value="1"/>
</dbReference>
<reference evidence="9 10" key="1">
    <citation type="submission" date="2022-05" db="EMBL/GenBank/DDBJ databases">
        <title>A multi-omics perspective on studying reproductive biology in Daphnia sinensis.</title>
        <authorList>
            <person name="Jia J."/>
        </authorList>
    </citation>
    <scope>NUCLEOTIDE SEQUENCE [LARGE SCALE GENOMIC DNA]</scope>
    <source>
        <strain evidence="9 10">WSL</strain>
    </source>
</reference>
<evidence type="ECO:0000256" key="4">
    <source>
        <dbReference type="ARBA" id="ARBA00022963"/>
    </source>
</evidence>
<evidence type="ECO:0000256" key="2">
    <source>
        <dbReference type="ARBA" id="ARBA00022729"/>
    </source>
</evidence>
<evidence type="ECO:0000256" key="1">
    <source>
        <dbReference type="ARBA" id="ARBA00010701"/>
    </source>
</evidence>
<evidence type="ECO:0000259" key="8">
    <source>
        <dbReference type="Pfam" id="PF04083"/>
    </source>
</evidence>
<dbReference type="GO" id="GO:0016787">
    <property type="term" value="F:hydrolase activity"/>
    <property type="evidence" value="ECO:0007669"/>
    <property type="project" value="UniProtKB-KW"/>
</dbReference>
<feature type="domain" description="Partial AB-hydrolase lipase" evidence="8">
    <location>
        <begin position="472"/>
        <end position="524"/>
    </location>
</feature>
<name>A0AAD5L0Z5_9CRUS</name>
<comment type="caution">
    <text evidence="9">The sequence shown here is derived from an EMBL/GenBank/DDBJ whole genome shotgun (WGS) entry which is preliminary data.</text>
</comment>
<feature type="chain" id="PRO_5042003992" description="Partial AB-hydrolase lipase domain-containing protein" evidence="7">
    <location>
        <begin position="26"/>
        <end position="827"/>
    </location>
</feature>
<keyword evidence="5" id="KW-0443">Lipid metabolism</keyword>
<evidence type="ECO:0000256" key="7">
    <source>
        <dbReference type="SAM" id="SignalP"/>
    </source>
</evidence>
<keyword evidence="10" id="KW-1185">Reference proteome</keyword>
<sequence length="827" mass="94010">MIVEPPKCCWLALFTITLISNDCVGQHQDSIVKRALVKSWRKKAEEYKVRLLDRLPTNEERSYTPPQVIRNRGYPVEIHQVTTDDGYILELHRIPPNSSTTPKKVVFLQHGVLQNSGVWTANPTSRSLAFLLADRSYDVWLGNFRGNSFSRKHTTLNPSEAEFWKFSWDELGNHDIPSSIDYVLKFTGQSQLSYIGYSLGSAAVFMGAVKHQELNSKIDIVIALAPLSTFAHVTIDALRVFAPWVAHIKDVLDFMGVYGWFDTEVLGDNIFKIVCEQTRMQAQLCIDYFYNIFVGPSKNLDPDMIPLFNTNLMRGTSVKVIAQFAQNYNAGETLQAYDYGREGNMLRYGSHKPLTYDLRNVTVPVYVFSGGADRVVTPLCFVKSYCFNVLLTTVRLVTSEFDGSTICRIPPLLRPVSPYPRKDTVMLPCRWKCWWFALLTLGSKKWRTKTKSGIALFDRLPRNVERSYSPPQVIKHRGFPVEVHHVTTEDGYILELHRIPSRTPRKVVFLQHGVLQSSGTWLVNPSSRSLAFLLAELSYDVWLGNFRGNRFSRKHTTLTPDEAEFWKFSWDEIGNYDIPSVINYILTETGQSKLSYIGHSLGCGVFFIAMLKHPELNARIEIMVALAPLSSFAHITTDIFRFWTPFTDRIEDALKLVGVHGGLDSEGFGDRFFELVCEQSYIQAQYCRNWFRSIVGPSENLDPAMIPLFNVNFLRGTSVSVLAQFAQNFNAGNVFQAYDFGRRGNLLRYGSVKPLEYDLAKITAPVFIFSGGSDQLVTPLDVDWLLSKLKNLNGSNRIGDYSHLDFVWGMDAKEKLYEKVIALLPPP</sequence>
<dbReference type="Gene3D" id="3.40.50.1820">
    <property type="entry name" value="alpha/beta hydrolase"/>
    <property type="match status" value="2"/>
</dbReference>
<evidence type="ECO:0000256" key="5">
    <source>
        <dbReference type="ARBA" id="ARBA00023098"/>
    </source>
</evidence>
<keyword evidence="3" id="KW-0378">Hydrolase</keyword>
<dbReference type="Pfam" id="PF04083">
    <property type="entry name" value="Abhydro_lipase"/>
    <property type="match status" value="2"/>
</dbReference>
<organism evidence="9 10">
    <name type="scientific">Daphnia sinensis</name>
    <dbReference type="NCBI Taxonomy" id="1820382"/>
    <lineage>
        <taxon>Eukaryota</taxon>
        <taxon>Metazoa</taxon>
        <taxon>Ecdysozoa</taxon>
        <taxon>Arthropoda</taxon>
        <taxon>Crustacea</taxon>
        <taxon>Branchiopoda</taxon>
        <taxon>Diplostraca</taxon>
        <taxon>Cladocera</taxon>
        <taxon>Anomopoda</taxon>
        <taxon>Daphniidae</taxon>
        <taxon>Daphnia</taxon>
        <taxon>Daphnia similis group</taxon>
    </lineage>
</organism>
<dbReference type="InterPro" id="IPR029058">
    <property type="entry name" value="AB_hydrolase_fold"/>
</dbReference>
<gene>
    <name evidence="9" type="ORF">GHT06_008283</name>
</gene>
<evidence type="ECO:0000313" key="10">
    <source>
        <dbReference type="Proteomes" id="UP000820818"/>
    </source>
</evidence>
<feature type="signal peptide" evidence="7">
    <location>
        <begin position="1"/>
        <end position="25"/>
    </location>
</feature>
<evidence type="ECO:0000256" key="3">
    <source>
        <dbReference type="ARBA" id="ARBA00022801"/>
    </source>
</evidence>
<keyword evidence="6" id="KW-0325">Glycoprotein</keyword>
<dbReference type="Proteomes" id="UP000820818">
    <property type="component" value="Linkage Group LG1"/>
</dbReference>
<protein>
    <recommendedName>
        <fullName evidence="8">Partial AB-hydrolase lipase domain-containing protein</fullName>
    </recommendedName>
</protein>
<dbReference type="SUPFAM" id="SSF53474">
    <property type="entry name" value="alpha/beta-Hydrolases"/>
    <property type="match status" value="2"/>
</dbReference>
<keyword evidence="2 7" id="KW-0732">Signal</keyword>
<dbReference type="FunFam" id="3.40.50.1820:FF:000021">
    <property type="entry name" value="Lipase"/>
    <property type="match status" value="1"/>
</dbReference>
<comment type="similarity">
    <text evidence="1">Belongs to the AB hydrolase superfamily. Lipase family.</text>
</comment>
<evidence type="ECO:0000313" key="9">
    <source>
        <dbReference type="EMBL" id="KAI9564544.1"/>
    </source>
</evidence>
<dbReference type="FunFam" id="3.40.50.1820:FF:000632">
    <property type="entry name" value="Protein CBR-LIPL-6"/>
    <property type="match status" value="1"/>
</dbReference>
<accession>A0AAD5L0Z5</accession>
<proteinExistence type="inferred from homology"/>
<dbReference type="InterPro" id="IPR006693">
    <property type="entry name" value="AB_hydrolase_lipase"/>
</dbReference>
<evidence type="ECO:0000256" key="6">
    <source>
        <dbReference type="ARBA" id="ARBA00023180"/>
    </source>
</evidence>